<dbReference type="InterPro" id="IPR002937">
    <property type="entry name" value="Amino_oxidase"/>
</dbReference>
<dbReference type="KEGG" id="nkf:Nkreftii_001991"/>
<sequence>MLRGRWVGPIDKQRSEVFWVFRGDAHAFFQPFLSGVFLETALATPYWVFEHVWAAFARGGTALPRKGMGAIAQQLAETLPPGTIRLNQRVQQIDEGNVLLESGETLSGDVLVIATDDETASRLRGEGVSGREARVSTTIYFDAPAPPQHGAWLMLNGAGNGLVNTVCVLSEAAPSYAPNGRALISTTVTDHTERYDNLPDVVREFLRSWFGRQVDEWRHLRTDRIRRALPPVDLLPSSEGGTPSRVADGLYLCGDYRESGTLDGALVSGRKAAETVLVDHAIV</sequence>
<protein>
    <recommendedName>
        <fullName evidence="1">Amine oxidase domain-containing protein</fullName>
    </recommendedName>
</protein>
<dbReference type="Gene3D" id="3.90.660.50">
    <property type="match status" value="1"/>
</dbReference>
<name>A0A7S8IYM7_9BACT</name>
<proteinExistence type="predicted"/>
<dbReference type="SUPFAM" id="SSF51905">
    <property type="entry name" value="FAD/NAD(P)-binding domain"/>
    <property type="match status" value="1"/>
</dbReference>
<evidence type="ECO:0000313" key="3">
    <source>
        <dbReference type="Proteomes" id="UP000593737"/>
    </source>
</evidence>
<feature type="domain" description="Amine oxidase" evidence="1">
    <location>
        <begin position="27"/>
        <end position="277"/>
    </location>
</feature>
<gene>
    <name evidence="2" type="ORF">Nkreftii_001991</name>
</gene>
<dbReference type="Pfam" id="PF01593">
    <property type="entry name" value="Amino_oxidase"/>
    <property type="match status" value="1"/>
</dbReference>
<evidence type="ECO:0000259" key="1">
    <source>
        <dbReference type="Pfam" id="PF01593"/>
    </source>
</evidence>
<organism evidence="2 3">
    <name type="scientific">Candidatus Nitrospira kreftii</name>
    <dbReference type="NCBI Taxonomy" id="2652173"/>
    <lineage>
        <taxon>Bacteria</taxon>
        <taxon>Pseudomonadati</taxon>
        <taxon>Nitrospirota</taxon>
        <taxon>Nitrospiria</taxon>
        <taxon>Nitrospirales</taxon>
        <taxon>Nitrospiraceae</taxon>
        <taxon>Nitrospira</taxon>
    </lineage>
</organism>
<accession>A0A7S8IYM7</accession>
<dbReference type="PANTHER" id="PTHR42841">
    <property type="entry name" value="AMINE OXIDASE"/>
    <property type="match status" value="1"/>
</dbReference>
<dbReference type="Gene3D" id="3.50.50.60">
    <property type="entry name" value="FAD/NAD(P)-binding domain"/>
    <property type="match status" value="1"/>
</dbReference>
<dbReference type="InterPro" id="IPR036188">
    <property type="entry name" value="FAD/NAD-bd_sf"/>
</dbReference>
<dbReference type="EMBL" id="CP047423">
    <property type="protein sequence ID" value="QPD04217.1"/>
    <property type="molecule type" value="Genomic_DNA"/>
</dbReference>
<dbReference type="Proteomes" id="UP000593737">
    <property type="component" value="Chromosome"/>
</dbReference>
<dbReference type="GO" id="GO:0016491">
    <property type="term" value="F:oxidoreductase activity"/>
    <property type="evidence" value="ECO:0007669"/>
    <property type="project" value="InterPro"/>
</dbReference>
<dbReference type="AlphaFoldDB" id="A0A7S8IYM7"/>
<reference evidence="2 3" key="1">
    <citation type="journal article" date="2020" name="ISME J.">
        <title>Enrichment and physiological characterization of a novel comammox Nitrospira indicates ammonium inhibition of complete nitrification.</title>
        <authorList>
            <person name="Sakoula D."/>
            <person name="Koch H."/>
            <person name="Frank J."/>
            <person name="Jetten M.S.M."/>
            <person name="van Kessel M.A.H.J."/>
            <person name="Lucker S."/>
        </authorList>
    </citation>
    <scope>NUCLEOTIDE SEQUENCE [LARGE SCALE GENOMIC DNA]</scope>
    <source>
        <strain evidence="2">Comreactor17</strain>
    </source>
</reference>
<evidence type="ECO:0000313" key="2">
    <source>
        <dbReference type="EMBL" id="QPD04217.1"/>
    </source>
</evidence>